<protein>
    <submittedName>
        <fullName evidence="1">Uncharacterized protein</fullName>
    </submittedName>
</protein>
<dbReference type="RefSeq" id="XP_022508492.1">
    <property type="nucleotide sequence ID" value="XM_022659209.1"/>
</dbReference>
<comment type="caution">
    <text evidence="1">The sequence shown here is derived from an EMBL/GenBank/DDBJ whole genome shotgun (WGS) entry which is preliminary data.</text>
</comment>
<gene>
    <name evidence="1" type="ORF">AYO21_09271</name>
</gene>
<dbReference type="AlphaFoldDB" id="A0A177EZ55"/>
<accession>A0A177EZ55</accession>
<proteinExistence type="predicted"/>
<evidence type="ECO:0000313" key="2">
    <source>
        <dbReference type="Proteomes" id="UP000077002"/>
    </source>
</evidence>
<keyword evidence="2" id="KW-1185">Reference proteome</keyword>
<dbReference type="Proteomes" id="UP000077002">
    <property type="component" value="Unassembled WGS sequence"/>
</dbReference>
<name>A0A177EZ55_9EURO</name>
<reference evidence="1 2" key="1">
    <citation type="submission" date="2016-03" db="EMBL/GenBank/DDBJ databases">
        <title>Draft genome sequence of the Fonsecaea monophora CBS 269.37.</title>
        <authorList>
            <person name="Bombassaro A."/>
            <person name="Vinicius W.A."/>
            <person name="De Hoog S."/>
            <person name="Sun J."/>
            <person name="Souza E.M."/>
            <person name="Raittz R.T."/>
            <person name="Costa F."/>
            <person name="Leao A.C."/>
            <person name="Tadra-Sfeir M.Z."/>
            <person name="Baura V."/>
            <person name="Balsanelli E."/>
            <person name="Pedrosa F.O."/>
            <person name="Moreno L.F."/>
            <person name="Steffens M.B."/>
            <person name="Xi L."/>
            <person name="Bocca A.L."/>
            <person name="Felipe M.S."/>
            <person name="Teixeira M."/>
            <person name="Telles Filho F.Q."/>
            <person name="Azevedo C.M."/>
            <person name="Gomes R."/>
            <person name="Vicente V.A."/>
        </authorList>
    </citation>
    <scope>NUCLEOTIDE SEQUENCE [LARGE SCALE GENOMIC DNA]</scope>
    <source>
        <strain evidence="1 2">CBS 269.37</strain>
    </source>
</reference>
<dbReference type="EMBL" id="LVKK01000089">
    <property type="protein sequence ID" value="OAG36540.1"/>
    <property type="molecule type" value="Genomic_DNA"/>
</dbReference>
<evidence type="ECO:0000313" key="1">
    <source>
        <dbReference type="EMBL" id="OAG36540.1"/>
    </source>
</evidence>
<sequence length="164" mass="18782">MPRMLQRLSMPADYRHVAGKQWNTPYGGFWNYIYSEASNWPWDWMYFTRLVNDIGNNRLMIKQPGTRPRIRHWPVALFGKFHRLLAIKETPTRSLLGRPISATLQPVTSIIRVNGQQSTAPATWLSHGPKQGRFLRPFDQTTKQTNLSGSKFYAASSGGFISQG</sequence>
<dbReference type="GeneID" id="34604409"/>
<organism evidence="1 2">
    <name type="scientific">Fonsecaea monophora</name>
    <dbReference type="NCBI Taxonomy" id="254056"/>
    <lineage>
        <taxon>Eukaryota</taxon>
        <taxon>Fungi</taxon>
        <taxon>Dikarya</taxon>
        <taxon>Ascomycota</taxon>
        <taxon>Pezizomycotina</taxon>
        <taxon>Eurotiomycetes</taxon>
        <taxon>Chaetothyriomycetidae</taxon>
        <taxon>Chaetothyriales</taxon>
        <taxon>Herpotrichiellaceae</taxon>
        <taxon>Fonsecaea</taxon>
    </lineage>
</organism>